<evidence type="ECO:0000313" key="1">
    <source>
        <dbReference type="EMBL" id="KAK7327207.1"/>
    </source>
</evidence>
<dbReference type="AlphaFoldDB" id="A0AAN9L0P9"/>
<protein>
    <submittedName>
        <fullName evidence="1">Uncharacterized protein</fullName>
    </submittedName>
</protein>
<evidence type="ECO:0000313" key="2">
    <source>
        <dbReference type="Proteomes" id="UP001374584"/>
    </source>
</evidence>
<reference evidence="1 2" key="1">
    <citation type="submission" date="2024-01" db="EMBL/GenBank/DDBJ databases">
        <title>The genomes of 5 underutilized Papilionoideae crops provide insights into root nodulation and disease resistanc.</title>
        <authorList>
            <person name="Jiang F."/>
        </authorList>
    </citation>
    <scope>NUCLEOTIDE SEQUENCE [LARGE SCALE GENOMIC DNA]</scope>
    <source>
        <strain evidence="1">JINMINGXINNONG_FW02</strain>
        <tissue evidence="1">Leaves</tissue>
    </source>
</reference>
<gene>
    <name evidence="1" type="ORF">VNO80_31572</name>
</gene>
<organism evidence="1 2">
    <name type="scientific">Phaseolus coccineus</name>
    <name type="common">Scarlet runner bean</name>
    <name type="synonym">Phaseolus multiflorus</name>
    <dbReference type="NCBI Taxonomy" id="3886"/>
    <lineage>
        <taxon>Eukaryota</taxon>
        <taxon>Viridiplantae</taxon>
        <taxon>Streptophyta</taxon>
        <taxon>Embryophyta</taxon>
        <taxon>Tracheophyta</taxon>
        <taxon>Spermatophyta</taxon>
        <taxon>Magnoliopsida</taxon>
        <taxon>eudicotyledons</taxon>
        <taxon>Gunneridae</taxon>
        <taxon>Pentapetalae</taxon>
        <taxon>rosids</taxon>
        <taxon>fabids</taxon>
        <taxon>Fabales</taxon>
        <taxon>Fabaceae</taxon>
        <taxon>Papilionoideae</taxon>
        <taxon>50 kb inversion clade</taxon>
        <taxon>NPAAA clade</taxon>
        <taxon>indigoferoid/millettioid clade</taxon>
        <taxon>Phaseoleae</taxon>
        <taxon>Phaseolus</taxon>
    </lineage>
</organism>
<comment type="caution">
    <text evidence="1">The sequence shown here is derived from an EMBL/GenBank/DDBJ whole genome shotgun (WGS) entry which is preliminary data.</text>
</comment>
<name>A0AAN9L0P9_PHACN</name>
<proteinExistence type="predicted"/>
<keyword evidence="2" id="KW-1185">Reference proteome</keyword>
<sequence length="91" mass="10187">MAPDIRFLVTIISGQLNSDYHKMFFYLPSTSTESSLANTNTLSSEIPCMCTNGGATLFGVLLIYIIDCIADYLTLNGWLISNSNRDRNWQI</sequence>
<dbReference type="EMBL" id="JAYMYR010000017">
    <property type="protein sequence ID" value="KAK7327207.1"/>
    <property type="molecule type" value="Genomic_DNA"/>
</dbReference>
<dbReference type="Proteomes" id="UP001374584">
    <property type="component" value="Unassembled WGS sequence"/>
</dbReference>
<accession>A0AAN9L0P9</accession>